<evidence type="ECO:0000256" key="1">
    <source>
        <dbReference type="RuleBase" id="RU003707"/>
    </source>
</evidence>
<dbReference type="PROSITE" id="PS00166">
    <property type="entry name" value="ENOYL_COA_HYDRATASE"/>
    <property type="match status" value="1"/>
</dbReference>
<dbReference type="SUPFAM" id="SSF52096">
    <property type="entry name" value="ClpP/crotonase"/>
    <property type="match status" value="1"/>
</dbReference>
<dbReference type="Pfam" id="PF00378">
    <property type="entry name" value="ECH_1"/>
    <property type="match status" value="1"/>
</dbReference>
<name>A0A916SA15_9MICO</name>
<reference evidence="2" key="2">
    <citation type="submission" date="2020-09" db="EMBL/GenBank/DDBJ databases">
        <authorList>
            <person name="Sun Q."/>
            <person name="Zhou Y."/>
        </authorList>
    </citation>
    <scope>NUCLEOTIDE SEQUENCE</scope>
    <source>
        <strain evidence="2">CGMCC 1.12813</strain>
    </source>
</reference>
<protein>
    <submittedName>
        <fullName evidence="2">Enoyl-CoA hydratase</fullName>
    </submittedName>
</protein>
<organism evidence="2 3">
    <name type="scientific">Conyzicola nivalis</name>
    <dbReference type="NCBI Taxonomy" id="1477021"/>
    <lineage>
        <taxon>Bacteria</taxon>
        <taxon>Bacillati</taxon>
        <taxon>Actinomycetota</taxon>
        <taxon>Actinomycetes</taxon>
        <taxon>Micrococcales</taxon>
        <taxon>Microbacteriaceae</taxon>
        <taxon>Conyzicola</taxon>
    </lineage>
</organism>
<sequence>MTFLDDFKPAQFKLTAESETLWRVTFTNPPVNVIGPPMIRELKELLTHLETDPGVNVVVFDSENPEYFLAHYDLLANPEEAESLPSPTGFAAWPDVLVRLSKLPAVTVSAIRGRARGAGSEFVLATDIRFASREKAILGQMEVGFTALAGGGAQARLSPLVGRARSFEIMLSGSDFDGDLAERYGYVNRSIADADFVEFVDAWATRVSKWDPRVIREIKAAVNRDTLPADALFPPQSDAFWAAVARPEFPAITKALVERGLQEASDVELNLGDDISAISVAAVATLK</sequence>
<dbReference type="InterPro" id="IPR018376">
    <property type="entry name" value="Enoyl-CoA_hyd/isom_CS"/>
</dbReference>
<dbReference type="PANTHER" id="PTHR43459">
    <property type="entry name" value="ENOYL-COA HYDRATASE"/>
    <property type="match status" value="1"/>
</dbReference>
<dbReference type="Gene3D" id="3.90.226.10">
    <property type="entry name" value="2-enoyl-CoA Hydratase, Chain A, domain 1"/>
    <property type="match status" value="1"/>
</dbReference>
<reference evidence="2" key="1">
    <citation type="journal article" date="2014" name="Int. J. Syst. Evol. Microbiol.">
        <title>Complete genome sequence of Corynebacterium casei LMG S-19264T (=DSM 44701T), isolated from a smear-ripened cheese.</title>
        <authorList>
            <consortium name="US DOE Joint Genome Institute (JGI-PGF)"/>
            <person name="Walter F."/>
            <person name="Albersmeier A."/>
            <person name="Kalinowski J."/>
            <person name="Ruckert C."/>
        </authorList>
    </citation>
    <scope>NUCLEOTIDE SEQUENCE</scope>
    <source>
        <strain evidence="2">CGMCC 1.12813</strain>
    </source>
</reference>
<proteinExistence type="inferred from homology"/>
<dbReference type="PANTHER" id="PTHR43459:SF1">
    <property type="entry name" value="EG:BACN32G11.4 PROTEIN"/>
    <property type="match status" value="1"/>
</dbReference>
<accession>A0A916SA15</accession>
<dbReference type="AlphaFoldDB" id="A0A916SA15"/>
<comment type="similarity">
    <text evidence="1">Belongs to the enoyl-CoA hydratase/isomerase family.</text>
</comment>
<dbReference type="EMBL" id="BMGB01000001">
    <property type="protein sequence ID" value="GGA90963.1"/>
    <property type="molecule type" value="Genomic_DNA"/>
</dbReference>
<dbReference type="CDD" id="cd06558">
    <property type="entry name" value="crotonase-like"/>
    <property type="match status" value="1"/>
</dbReference>
<keyword evidence="3" id="KW-1185">Reference proteome</keyword>
<gene>
    <name evidence="2" type="ORF">GCM10010979_02040</name>
</gene>
<dbReference type="Proteomes" id="UP000606922">
    <property type="component" value="Unassembled WGS sequence"/>
</dbReference>
<dbReference type="InterPro" id="IPR029045">
    <property type="entry name" value="ClpP/crotonase-like_dom_sf"/>
</dbReference>
<evidence type="ECO:0000313" key="2">
    <source>
        <dbReference type="EMBL" id="GGA90963.1"/>
    </source>
</evidence>
<evidence type="ECO:0000313" key="3">
    <source>
        <dbReference type="Proteomes" id="UP000606922"/>
    </source>
</evidence>
<dbReference type="GO" id="GO:0003824">
    <property type="term" value="F:catalytic activity"/>
    <property type="evidence" value="ECO:0007669"/>
    <property type="project" value="InterPro"/>
</dbReference>
<dbReference type="InterPro" id="IPR001753">
    <property type="entry name" value="Enoyl-CoA_hydra/iso"/>
</dbReference>
<comment type="caution">
    <text evidence="2">The sequence shown here is derived from an EMBL/GenBank/DDBJ whole genome shotgun (WGS) entry which is preliminary data.</text>
</comment>
<dbReference type="RefSeq" id="WP_188508855.1">
    <property type="nucleotide sequence ID" value="NZ_BMGB01000001.1"/>
</dbReference>